<accession>A0A170T6X8</accession>
<dbReference type="PROSITE" id="PS50088">
    <property type="entry name" value="ANK_REPEAT"/>
    <property type="match status" value="1"/>
</dbReference>
<gene>
    <name evidence="2" type="ORF">EHRUM2_07250</name>
    <name evidence="3" type="ORF">EHRUM3_08660</name>
</gene>
<evidence type="ECO:0000313" key="5">
    <source>
        <dbReference type="Proteomes" id="UP000092731"/>
    </source>
</evidence>
<dbReference type="Gene3D" id="1.25.40.20">
    <property type="entry name" value="Ankyrin repeat-containing domain"/>
    <property type="match status" value="1"/>
</dbReference>
<protein>
    <submittedName>
        <fullName evidence="3">Ankyrin repeat-containing protein</fullName>
    </submittedName>
</protein>
<evidence type="ECO:0000256" key="1">
    <source>
        <dbReference type="PROSITE-ProRule" id="PRU00023"/>
    </source>
</evidence>
<feature type="repeat" description="ANK" evidence="1">
    <location>
        <begin position="67"/>
        <end position="99"/>
    </location>
</feature>
<reference evidence="4 5" key="2">
    <citation type="submission" date="2016-05" db="EMBL/GenBank/DDBJ databases">
        <title>Draft genome sequences of four strains of Ehrlichia ruminantium, a tick-borne pathogen of ruminants, isolated from Zimbabwe, The Gambia and Ghana.</title>
        <authorList>
            <person name="Nakao R."/>
            <person name="Jongejan F."/>
            <person name="Sugimoto C."/>
        </authorList>
    </citation>
    <scope>NUCLEOTIDE SEQUENCE [LARGE SCALE GENOMIC DNA]</scope>
    <source>
        <strain evidence="4">Kerr Seringe</strain>
        <strain evidence="5">Pokoase 417</strain>
    </source>
</reference>
<dbReference type="RefSeq" id="WP_065432767.1">
    <property type="nucleotide sequence ID" value="NZ_BDDL01000079.1"/>
</dbReference>
<evidence type="ECO:0000313" key="3">
    <source>
        <dbReference type="EMBL" id="GAT78637.1"/>
    </source>
</evidence>
<dbReference type="Proteomes" id="UP000092731">
    <property type="component" value="Unassembled WGS sequence"/>
</dbReference>
<evidence type="ECO:0000313" key="2">
    <source>
        <dbReference type="EMBL" id="GAT77499.1"/>
    </source>
</evidence>
<proteinExistence type="predicted"/>
<dbReference type="SMART" id="SM00248">
    <property type="entry name" value="ANK"/>
    <property type="match status" value="2"/>
</dbReference>
<dbReference type="Pfam" id="PF12796">
    <property type="entry name" value="Ank_2"/>
    <property type="match status" value="1"/>
</dbReference>
<dbReference type="AlphaFoldDB" id="A0A170T6X8"/>
<sequence>MPEIEKGEYDEMNNHLPKLYTVKDYGTQLFYCIITNNVSGLRILINKLEELDIGLPVISSQIRTVGLGDTLLTYAVRYGKLDIVRFLLSVGVDSNVTNYNNDTPISIAMKNSRYDIARAIMTMQR</sequence>
<keyword evidence="1" id="KW-0040">ANK repeat</keyword>
<dbReference type="SUPFAM" id="SSF48403">
    <property type="entry name" value="Ankyrin repeat"/>
    <property type="match status" value="1"/>
</dbReference>
<organism evidence="3 5">
    <name type="scientific">Ehrlichia ruminantium</name>
    <name type="common">heartwater rickettsia</name>
    <name type="synonym">Cowdria ruminantium</name>
    <dbReference type="NCBI Taxonomy" id="779"/>
    <lineage>
        <taxon>Bacteria</taxon>
        <taxon>Pseudomonadati</taxon>
        <taxon>Pseudomonadota</taxon>
        <taxon>Alphaproteobacteria</taxon>
        <taxon>Rickettsiales</taxon>
        <taxon>Anaplasmataceae</taxon>
        <taxon>Ehrlichia</taxon>
    </lineage>
</organism>
<dbReference type="STRING" id="779.GCA_002019755_00696"/>
<comment type="caution">
    <text evidence="3">The sequence shown here is derived from an EMBL/GenBank/DDBJ whole genome shotgun (WGS) entry which is preliminary data.</text>
</comment>
<dbReference type="InterPro" id="IPR036770">
    <property type="entry name" value="Ankyrin_rpt-contain_sf"/>
</dbReference>
<dbReference type="PROSITE" id="PS50297">
    <property type="entry name" value="ANK_REP_REGION"/>
    <property type="match status" value="1"/>
</dbReference>
<dbReference type="EMBL" id="BDDM01000261">
    <property type="protein sequence ID" value="GAT78637.1"/>
    <property type="molecule type" value="Genomic_DNA"/>
</dbReference>
<dbReference type="InterPro" id="IPR002110">
    <property type="entry name" value="Ankyrin_rpt"/>
</dbReference>
<evidence type="ECO:0000313" key="4">
    <source>
        <dbReference type="Proteomes" id="UP000092677"/>
    </source>
</evidence>
<dbReference type="EMBL" id="BDDL01000079">
    <property type="protein sequence ID" value="GAT77499.1"/>
    <property type="molecule type" value="Genomic_DNA"/>
</dbReference>
<reference evidence="3" key="1">
    <citation type="journal article" date="2016" name="Genome Announc.">
        <title>Draft Genome Sequences of Three Strains of Ehrlichia ruminantium, a Tick-Borne Pathogen of Ruminants, Isolated from Zimbabwe, The Gambia, and Ghana.</title>
        <authorList>
            <person name="Nakao R."/>
            <person name="Jongejan F."/>
            <person name="Sugimoto C."/>
        </authorList>
    </citation>
    <scope>NUCLEOTIDE SEQUENCE</scope>
    <source>
        <strain evidence="2">Kerr Seringe</strain>
        <strain evidence="3">Pokoase 417</strain>
    </source>
</reference>
<name>A0A170T6X8_EHRRU</name>
<dbReference type="Proteomes" id="UP000092677">
    <property type="component" value="Unassembled WGS sequence"/>
</dbReference>